<feature type="transmembrane region" description="Helical" evidence="1">
    <location>
        <begin position="21"/>
        <end position="39"/>
    </location>
</feature>
<reference evidence="3 4" key="1">
    <citation type="submission" date="2019-11" db="EMBL/GenBank/DDBJ databases">
        <title>Genome sequence of Moorella glycerini DSM11254.</title>
        <authorList>
            <person name="Poehlein A."/>
            <person name="Boeer T."/>
            <person name="Daniel R."/>
        </authorList>
    </citation>
    <scope>NUCLEOTIDE SEQUENCE [LARGE SCALE GENOMIC DNA]</scope>
    <source>
        <strain evidence="3 4">DSM 11254</strain>
    </source>
</reference>
<dbReference type="AlphaFoldDB" id="A0A6I5ZTB4"/>
<keyword evidence="4" id="KW-1185">Reference proteome</keyword>
<keyword evidence="1" id="KW-0812">Transmembrane</keyword>
<accession>A0A6I5ZTB4</accession>
<dbReference type="Proteomes" id="UP000425916">
    <property type="component" value="Chromosome"/>
</dbReference>
<keyword evidence="1" id="KW-0472">Membrane</keyword>
<protein>
    <submittedName>
        <fullName evidence="3">HlyD family secretion protein</fullName>
    </submittedName>
</protein>
<gene>
    <name evidence="3" type="ORF">MGLY_23310</name>
</gene>
<dbReference type="Gene3D" id="2.40.420.20">
    <property type="match status" value="1"/>
</dbReference>
<organism evidence="3 4">
    <name type="scientific">Neomoorella glycerini</name>
    <dbReference type="NCBI Taxonomy" id="55779"/>
    <lineage>
        <taxon>Bacteria</taxon>
        <taxon>Bacillati</taxon>
        <taxon>Bacillota</taxon>
        <taxon>Clostridia</taxon>
        <taxon>Neomoorellales</taxon>
        <taxon>Neomoorellaceae</taxon>
        <taxon>Neomoorella</taxon>
    </lineage>
</organism>
<sequence>MRPAYNPALPARPRQRRRRGRFILPVLGLMLFALAAWLGCQQVVKAIAWHFLKVERVDYGVLEDTLPLEVFIAREEEVLVAPATGALVPVVPEGERVPVGATIARLLPVAAAPPGQGPLEIKASFPGQVSYHTDGLEKALQPASLGNINYQELKRLVELAGPVTAEGQVKAGTAIGRLVNNLAPLAVYAPLADFPPGWQAGKRVNLKLPGSGDEVRASITRLQDEGRQKAVLMTIASWDERWLKPRRLEVAAVLNRYRGIILPAAALSSGPGGAKGVYLLGDRGIKWQPVSIEGQVGDRVAVRGLEAGTEVVVTPGLVRWLRN</sequence>
<proteinExistence type="predicted"/>
<dbReference type="InterPro" id="IPR058709">
    <property type="entry name" value="BSH_RND-rel"/>
</dbReference>
<dbReference type="OrthoDB" id="1722186at2"/>
<evidence type="ECO:0000313" key="3">
    <source>
        <dbReference type="EMBL" id="QGP92938.1"/>
    </source>
</evidence>
<evidence type="ECO:0000256" key="1">
    <source>
        <dbReference type="SAM" id="Phobius"/>
    </source>
</evidence>
<evidence type="ECO:0000313" key="4">
    <source>
        <dbReference type="Proteomes" id="UP000425916"/>
    </source>
</evidence>
<dbReference type="EMBL" id="CP046244">
    <property type="protein sequence ID" value="QGP92938.1"/>
    <property type="molecule type" value="Genomic_DNA"/>
</dbReference>
<feature type="domain" description="RND related barrel-sandwich hybrid" evidence="2">
    <location>
        <begin position="76"/>
        <end position="180"/>
    </location>
</feature>
<keyword evidence="1" id="KW-1133">Transmembrane helix</keyword>
<dbReference type="Pfam" id="PF26018">
    <property type="entry name" value="BSH_RND_rel"/>
    <property type="match status" value="1"/>
</dbReference>
<dbReference type="RefSeq" id="WP_156274012.1">
    <property type="nucleotide sequence ID" value="NZ_CP046244.1"/>
</dbReference>
<name>A0A6I5ZTB4_9FIRM</name>
<evidence type="ECO:0000259" key="2">
    <source>
        <dbReference type="Pfam" id="PF26018"/>
    </source>
</evidence>